<reference evidence="1 3" key="1">
    <citation type="submission" date="2016-01" db="EMBL/GenBank/DDBJ databases">
        <title>Genome Sequences of Twelve Sporeforming Bacillus Species Isolated from Foods.</title>
        <authorList>
            <person name="Berendsen E.M."/>
            <person name="Wells-Bennik M.H."/>
            <person name="Krawcyk A.O."/>
            <person name="De Jong A."/>
            <person name="Holsappel S."/>
            <person name="Eijlander R.T."/>
            <person name="Kuipers O.P."/>
        </authorList>
    </citation>
    <scope>NUCLEOTIDE SEQUENCE [LARGE SCALE GENOMIC DNA]</scope>
    <source>
        <strain evidence="1 3">B4102</strain>
    </source>
</reference>
<dbReference type="OrthoDB" id="2923064at2"/>
<evidence type="ECO:0000313" key="4">
    <source>
        <dbReference type="Proteomes" id="UP000595512"/>
    </source>
</evidence>
<name>A0A150KME2_9BACI</name>
<dbReference type="EMBL" id="LQYN01000086">
    <property type="protein sequence ID" value="KYC97213.1"/>
    <property type="molecule type" value="Genomic_DNA"/>
</dbReference>
<evidence type="ECO:0000313" key="1">
    <source>
        <dbReference type="EMBL" id="KYC97213.1"/>
    </source>
</evidence>
<evidence type="ECO:0000313" key="2">
    <source>
        <dbReference type="EMBL" id="QQX23998.1"/>
    </source>
</evidence>
<dbReference type="Pfam" id="PF10949">
    <property type="entry name" value="DUF2777"/>
    <property type="match status" value="1"/>
</dbReference>
<dbReference type="Proteomes" id="UP000075666">
    <property type="component" value="Unassembled WGS sequence"/>
</dbReference>
<dbReference type="InterPro" id="IPR024488">
    <property type="entry name" value="DUF2777"/>
</dbReference>
<accession>A0A150KME2</accession>
<dbReference type="PATRIC" id="fig|46224.3.peg.4277"/>
<dbReference type="Proteomes" id="UP000595512">
    <property type="component" value="Chromosome"/>
</dbReference>
<dbReference type="RefSeq" id="WP_066234057.1">
    <property type="nucleotide sequence ID" value="NZ_CP066701.1"/>
</dbReference>
<dbReference type="AlphaFoldDB" id="A0A150KME2"/>
<dbReference type="KEGG" id="hspo:JGZ69_14320"/>
<proteinExistence type="predicted"/>
<keyword evidence="3" id="KW-1185">Reference proteome</keyword>
<sequence>MDQLQRLQLIEHQSRAFLEGDIENINDQWVFFDNETDEATMLEHYVNQEIEVYYHHKWMKGKLEPNGRILHKNETIFLLDKMKLRIRKQIVFSFDMLLDELSDDIFFHFINTLNSLEFSVYDCIFSHNHLSFLDSNDKKKGVNILIFDNGEVVLAVHHYFIRENTQQDRFEFTLSTGKRLIIDKMQK</sequence>
<dbReference type="EMBL" id="CP066701">
    <property type="protein sequence ID" value="QQX23998.1"/>
    <property type="molecule type" value="Genomic_DNA"/>
</dbReference>
<reference evidence="2 4" key="2">
    <citation type="submission" date="2020-12" db="EMBL/GenBank/DDBJ databases">
        <title>Taxonomic evaluation of the Bacillus sporothermodurans group of bacteria based on whole genome sequences.</title>
        <authorList>
            <person name="Fiedler G."/>
            <person name="Herbstmann A.-D."/>
            <person name="Doll E."/>
            <person name="Wenning M."/>
            <person name="Brinks E."/>
            <person name="Kabisch J."/>
            <person name="Breitenwieser F."/>
            <person name="Lappann M."/>
            <person name="Boehnlein C."/>
            <person name="Franz C."/>
        </authorList>
    </citation>
    <scope>NUCLEOTIDE SEQUENCE [LARGE SCALE GENOMIC DNA]</scope>
    <source>
        <strain evidence="2 4">DSM 10599</strain>
    </source>
</reference>
<organism evidence="1 3">
    <name type="scientific">Heyndrickxia sporothermodurans</name>
    <dbReference type="NCBI Taxonomy" id="46224"/>
    <lineage>
        <taxon>Bacteria</taxon>
        <taxon>Bacillati</taxon>
        <taxon>Bacillota</taxon>
        <taxon>Bacilli</taxon>
        <taxon>Bacillales</taxon>
        <taxon>Bacillaceae</taxon>
        <taxon>Heyndrickxia</taxon>
    </lineage>
</organism>
<protein>
    <submittedName>
        <fullName evidence="2">DUF2777 family protein</fullName>
    </submittedName>
</protein>
<gene>
    <name evidence="1" type="ORF">B4102_0868</name>
    <name evidence="2" type="ORF">JGZ69_14320</name>
</gene>
<evidence type="ECO:0000313" key="3">
    <source>
        <dbReference type="Proteomes" id="UP000075666"/>
    </source>
</evidence>